<gene>
    <name evidence="1" type="ORF">P353_10515</name>
</gene>
<proteinExistence type="predicted"/>
<evidence type="ECO:0000313" key="2">
    <source>
        <dbReference type="Proteomes" id="UP000029553"/>
    </source>
</evidence>
<accession>A0A096FJ49</accession>
<comment type="caution">
    <text evidence="1">The sequence shown here is derived from an EMBL/GenBank/DDBJ whole genome shotgun (WGS) entry which is preliminary data.</text>
</comment>
<dbReference type="AlphaFoldDB" id="A0A096FJ49"/>
<dbReference type="EMBL" id="AWOR01000044">
    <property type="protein sequence ID" value="KGH30406.1"/>
    <property type="molecule type" value="Genomic_DNA"/>
</dbReference>
<name>A0A096FJ49_COMTE</name>
<evidence type="ECO:0000313" key="1">
    <source>
        <dbReference type="EMBL" id="KGH30406.1"/>
    </source>
</evidence>
<sequence>MIEPPESLRAFPLSARYAGEGDDSLAAGRPLLAVPGVGLRRFHELGVAHSAMDH</sequence>
<protein>
    <submittedName>
        <fullName evidence="1">Uncharacterized protein</fullName>
    </submittedName>
</protein>
<organism evidence="1 2">
    <name type="scientific">Comamonas testosteroni</name>
    <name type="common">Pseudomonas testosteroni</name>
    <dbReference type="NCBI Taxonomy" id="285"/>
    <lineage>
        <taxon>Bacteria</taxon>
        <taxon>Pseudomonadati</taxon>
        <taxon>Pseudomonadota</taxon>
        <taxon>Betaproteobacteria</taxon>
        <taxon>Burkholderiales</taxon>
        <taxon>Comamonadaceae</taxon>
        <taxon>Comamonas</taxon>
    </lineage>
</organism>
<reference evidence="1 2" key="1">
    <citation type="submission" date="2013-09" db="EMBL/GenBank/DDBJ databases">
        <title>High correlation between genotypes and phenotypes of environmental bacteria Comamonas testosteroni strains.</title>
        <authorList>
            <person name="Liu L."/>
            <person name="Zhu W."/>
            <person name="Xia X."/>
            <person name="Xu B."/>
            <person name="Luo M."/>
            <person name="Wang G."/>
        </authorList>
    </citation>
    <scope>NUCLEOTIDE SEQUENCE [LARGE SCALE GENOMIC DNA]</scope>
    <source>
        <strain evidence="1 2">JL40</strain>
    </source>
</reference>
<dbReference type="Proteomes" id="UP000029553">
    <property type="component" value="Unassembled WGS sequence"/>
</dbReference>